<dbReference type="SMART" id="SM00644">
    <property type="entry name" value="Ami_2"/>
    <property type="match status" value="1"/>
</dbReference>
<dbReference type="InterPro" id="IPR036505">
    <property type="entry name" value="Amidase/PGRP_sf"/>
</dbReference>
<dbReference type="InterPro" id="IPR002502">
    <property type="entry name" value="Amidase_domain"/>
</dbReference>
<proteinExistence type="inferred from homology"/>
<dbReference type="PANTHER" id="PTHR11022">
    <property type="entry name" value="PEPTIDOGLYCAN RECOGNITION PROTEIN"/>
    <property type="match status" value="1"/>
</dbReference>
<evidence type="ECO:0000259" key="5">
    <source>
        <dbReference type="SMART" id="SM00644"/>
    </source>
</evidence>
<accession>A0A8W7PXY0</accession>
<evidence type="ECO:0000259" key="6">
    <source>
        <dbReference type="SMART" id="SM00701"/>
    </source>
</evidence>
<dbReference type="GO" id="GO:0008270">
    <property type="term" value="F:zinc ion binding"/>
    <property type="evidence" value="ECO:0007669"/>
    <property type="project" value="InterPro"/>
</dbReference>
<dbReference type="Pfam" id="PF01510">
    <property type="entry name" value="Amidase_2"/>
    <property type="match status" value="1"/>
</dbReference>
<evidence type="ECO:0000256" key="3">
    <source>
        <dbReference type="ARBA" id="ARBA00022859"/>
    </source>
</evidence>
<protein>
    <recommendedName>
        <fullName evidence="8">Peptidoglycan-recognition protein</fullName>
    </recommendedName>
</protein>
<feature type="compositionally biased region" description="Basic and acidic residues" evidence="4">
    <location>
        <begin position="135"/>
        <end position="145"/>
    </location>
</feature>
<dbReference type="GO" id="GO:0008745">
    <property type="term" value="F:N-acetylmuramoyl-L-alanine amidase activity"/>
    <property type="evidence" value="ECO:0007669"/>
    <property type="project" value="InterPro"/>
</dbReference>
<dbReference type="GO" id="GO:0045087">
    <property type="term" value="P:innate immune response"/>
    <property type="evidence" value="ECO:0007669"/>
    <property type="project" value="UniProtKB-KW"/>
</dbReference>
<sequence>MFMARPGADLVEERIARAGSGNGLTMSNQPVVRGNVAERHTAGDQVTGCGTGGRIRDGVGERADHAHADRAIVVAGSVSALAAPAASLVRRTVLTDQEVVANVSPTVAVHVEGLDVAHLLRAGRIGGTGRTGGMVHHDPRSRTDRQLGGAGSTGSPLGAGHDARALGRNARQADAGQHQNGRELFRLGSSHRNRQEIIKKMNKFATVLVLASICLAGVSAQCPRIVTRAQWGARAASTSQLPIRPAPWVVMHHTAGASCTTDAACAQQMRNIQSFHMDGNGWADIGYNFLVGENGAAYEGRGWGRQGAHAPGYNDRSVGMGVIGTFTNAIPNAAARTAARNLITCGVSLGHIASNYWLIGHRQAVATACPGNAFFNEIRTWPRFNPNV</sequence>
<dbReference type="Proteomes" id="UP000075882">
    <property type="component" value="Unassembled WGS sequence"/>
</dbReference>
<organism evidence="7">
    <name type="scientific">Anopheles coluzzii</name>
    <name type="common">African malaria mosquito</name>
    <dbReference type="NCBI Taxonomy" id="1518534"/>
    <lineage>
        <taxon>Eukaryota</taxon>
        <taxon>Metazoa</taxon>
        <taxon>Ecdysozoa</taxon>
        <taxon>Arthropoda</taxon>
        <taxon>Hexapoda</taxon>
        <taxon>Insecta</taxon>
        <taxon>Pterygota</taxon>
        <taxon>Neoptera</taxon>
        <taxon>Endopterygota</taxon>
        <taxon>Diptera</taxon>
        <taxon>Nematocera</taxon>
        <taxon>Culicoidea</taxon>
        <taxon>Culicidae</taxon>
        <taxon>Anophelinae</taxon>
        <taxon>Anopheles</taxon>
    </lineage>
</organism>
<dbReference type="FunFam" id="3.40.80.10:FF:000001">
    <property type="entry name" value="Peptidoglycan recognition protein 1"/>
    <property type="match status" value="1"/>
</dbReference>
<keyword evidence="3" id="KW-0391">Immunity</keyword>
<dbReference type="VEuPathDB" id="VectorBase:ACON2_034786"/>
<keyword evidence="2" id="KW-0399">Innate immunity</keyword>
<dbReference type="PANTHER" id="PTHR11022:SF75">
    <property type="entry name" value="PEPTIDOGLYCAN-RECOGNITION PROTEIN SB1-RELATED"/>
    <property type="match status" value="1"/>
</dbReference>
<dbReference type="Gene3D" id="3.40.80.10">
    <property type="entry name" value="Peptidoglycan recognition protein-like"/>
    <property type="match status" value="1"/>
</dbReference>
<dbReference type="InterPro" id="IPR006619">
    <property type="entry name" value="PGRP_domain_met/bac"/>
</dbReference>
<comment type="similarity">
    <text evidence="1">Belongs to the N-acetylmuramoyl-L-alanine amidase 2 family.</text>
</comment>
<evidence type="ECO:0000256" key="1">
    <source>
        <dbReference type="ARBA" id="ARBA00007553"/>
    </source>
</evidence>
<feature type="region of interest" description="Disordered" evidence="4">
    <location>
        <begin position="128"/>
        <end position="162"/>
    </location>
</feature>
<feature type="domain" description="N-acetylmuramoyl-L-alanine amidase" evidence="5">
    <location>
        <begin position="236"/>
        <end position="371"/>
    </location>
</feature>
<dbReference type="GO" id="GO:0009253">
    <property type="term" value="P:peptidoglycan catabolic process"/>
    <property type="evidence" value="ECO:0007669"/>
    <property type="project" value="InterPro"/>
</dbReference>
<dbReference type="EnsemblMetazoa" id="ACOM039889-RA">
    <property type="protein sequence ID" value="ACOM039889-PA.1"/>
    <property type="gene ID" value="ACOM039889"/>
</dbReference>
<name>A0A8W7PXY0_ANOCL</name>
<evidence type="ECO:0000256" key="4">
    <source>
        <dbReference type="SAM" id="MobiDB-lite"/>
    </source>
</evidence>
<evidence type="ECO:0000256" key="2">
    <source>
        <dbReference type="ARBA" id="ARBA00022588"/>
    </source>
</evidence>
<feature type="domain" description="Peptidoglycan recognition protein family" evidence="6">
    <location>
        <begin position="223"/>
        <end position="365"/>
    </location>
</feature>
<evidence type="ECO:0000313" key="7">
    <source>
        <dbReference type="EnsemblMetazoa" id="ACOM039889-PA.1"/>
    </source>
</evidence>
<dbReference type="SUPFAM" id="SSF55846">
    <property type="entry name" value="N-acetylmuramoyl-L-alanine amidase-like"/>
    <property type="match status" value="1"/>
</dbReference>
<dbReference type="AlphaFoldDB" id="A0A8W7PXY0"/>
<dbReference type="CDD" id="cd06583">
    <property type="entry name" value="PGRP"/>
    <property type="match status" value="1"/>
</dbReference>
<dbReference type="SMART" id="SM00701">
    <property type="entry name" value="PGRP"/>
    <property type="match status" value="1"/>
</dbReference>
<dbReference type="InterPro" id="IPR015510">
    <property type="entry name" value="PGRP"/>
</dbReference>
<evidence type="ECO:0008006" key="8">
    <source>
        <dbReference type="Google" id="ProtNLM"/>
    </source>
</evidence>
<reference evidence="7" key="1">
    <citation type="submission" date="2022-08" db="UniProtKB">
        <authorList>
            <consortium name="EnsemblMetazoa"/>
        </authorList>
    </citation>
    <scope>IDENTIFICATION</scope>
</reference>